<dbReference type="GO" id="GO:0006412">
    <property type="term" value="P:translation"/>
    <property type="evidence" value="ECO:0007669"/>
    <property type="project" value="UniProtKB-UniRule"/>
</dbReference>
<feature type="region of interest" description="Disordered" evidence="6">
    <location>
        <begin position="40"/>
        <end position="105"/>
    </location>
</feature>
<reference evidence="8" key="1">
    <citation type="journal article" date="2015" name="ISME J.">
        <title>Aquifer environment selects for microbial species cohorts in sediment and groundwater.</title>
        <authorList>
            <person name="Hug L.A."/>
            <person name="Thomas B.C."/>
            <person name="Brown C.T."/>
            <person name="Frischkorn K.R."/>
            <person name="Williams K.H."/>
            <person name="Tringe S.G."/>
            <person name="Banfield J.F."/>
        </authorList>
    </citation>
    <scope>NUCLEOTIDE SEQUENCE</scope>
</reference>
<dbReference type="NCBIfam" id="NF006332">
    <property type="entry name" value="PRK08562.1"/>
    <property type="match status" value="1"/>
</dbReference>
<accession>A0A0H4SZU3</accession>
<evidence type="ECO:0000256" key="6">
    <source>
        <dbReference type="SAM" id="MobiDB-lite"/>
    </source>
</evidence>
<dbReference type="InterPro" id="IPR023654">
    <property type="entry name" value="Ribosomal_eL32_arc"/>
</dbReference>
<evidence type="ECO:0000256" key="3">
    <source>
        <dbReference type="ARBA" id="ARBA00023274"/>
    </source>
</evidence>
<keyword evidence="3 5" id="KW-0687">Ribonucleoprotein</keyword>
<dbReference type="GO" id="GO:0022625">
    <property type="term" value="C:cytosolic large ribosomal subunit"/>
    <property type="evidence" value="ECO:0007669"/>
    <property type="project" value="TreeGrafter"/>
</dbReference>
<dbReference type="AlphaFoldDB" id="A0A0H4SZU3"/>
<feature type="compositionally biased region" description="Acidic residues" evidence="6">
    <location>
        <begin position="65"/>
        <end position="84"/>
    </location>
</feature>
<dbReference type="CDD" id="cd00513">
    <property type="entry name" value="Ribosomal_L32_L32e"/>
    <property type="match status" value="1"/>
</dbReference>
<evidence type="ECO:0000256" key="5">
    <source>
        <dbReference type="HAMAP-Rule" id="MF_00810"/>
    </source>
</evidence>
<dbReference type="InterPro" id="IPR036351">
    <property type="entry name" value="Ribosomal_eL32_sf"/>
</dbReference>
<organism evidence="8">
    <name type="scientific">uncultured euryarchaeote Rifle_16ft_4_minimus_10062</name>
    <dbReference type="NCBI Taxonomy" id="1665186"/>
    <lineage>
        <taxon>Archaea</taxon>
        <taxon>Methanobacteriati</taxon>
        <taxon>Methanobacteriota</taxon>
        <taxon>environmental samples</taxon>
    </lineage>
</organism>
<evidence type="ECO:0000259" key="7">
    <source>
        <dbReference type="SMART" id="SM00513"/>
    </source>
</evidence>
<gene>
    <name evidence="5" type="primary">rpl32e</name>
</gene>
<keyword evidence="2 5" id="KW-0689">Ribosomal protein</keyword>
<protein>
    <recommendedName>
        <fullName evidence="4 5">Large ribosomal subunit protein eL32</fullName>
    </recommendedName>
</protein>
<dbReference type="SMART" id="SM00513">
    <property type="entry name" value="SAP"/>
    <property type="match status" value="1"/>
</dbReference>
<dbReference type="PANTHER" id="PTHR23413">
    <property type="entry name" value="60S RIBOSOMAL PROTEIN L32 AND DNA-DIRECTED RNA POLYMERASE II, SUBUNIT N"/>
    <property type="match status" value="1"/>
</dbReference>
<dbReference type="GO" id="GO:0003735">
    <property type="term" value="F:structural constituent of ribosome"/>
    <property type="evidence" value="ECO:0007669"/>
    <property type="project" value="InterPro"/>
</dbReference>
<feature type="compositionally biased region" description="Basic and acidic residues" evidence="6">
    <location>
        <begin position="85"/>
        <end position="103"/>
    </location>
</feature>
<evidence type="ECO:0000313" key="8">
    <source>
        <dbReference type="EMBL" id="AKQ00683.1"/>
    </source>
</evidence>
<dbReference type="Gene3D" id="1.10.720.30">
    <property type="entry name" value="SAP domain"/>
    <property type="match status" value="1"/>
</dbReference>
<dbReference type="InterPro" id="IPR001515">
    <property type="entry name" value="Ribosomal_eL32"/>
</dbReference>
<feature type="domain" description="SAP" evidence="7">
    <location>
        <begin position="9"/>
        <end position="43"/>
    </location>
</feature>
<dbReference type="InterPro" id="IPR036361">
    <property type="entry name" value="SAP_dom_sf"/>
</dbReference>
<evidence type="ECO:0000256" key="1">
    <source>
        <dbReference type="ARBA" id="ARBA00008431"/>
    </source>
</evidence>
<dbReference type="EMBL" id="KT006933">
    <property type="protein sequence ID" value="AKQ00683.1"/>
    <property type="molecule type" value="Genomic_DNA"/>
</dbReference>
<dbReference type="PANTHER" id="PTHR23413:SF1">
    <property type="entry name" value="RIBOSOMAL PROTEIN L32"/>
    <property type="match status" value="1"/>
</dbReference>
<dbReference type="HAMAP" id="MF_00810">
    <property type="entry name" value="Ribosomal_eL32"/>
    <property type="match status" value="1"/>
</dbReference>
<dbReference type="InterPro" id="IPR003034">
    <property type="entry name" value="SAP_dom"/>
</dbReference>
<proteinExistence type="inferred from homology"/>
<sequence>MTRPTPAEVRKMRKAELVAWCKELGLDVEGTVDTLRTRLLENIEKPPAEEAEGAPSAAEPAKAEEEPEEPQPEEAEPEAEEEEEAGRKTEGAHAPKAKPKLDPKVAQALKLRRVIASRRPAFRHQEWFRYQRLGEKWRNPKGMHSKIHRHFGYRPNVPSIGYRGPKAARGLHPSGFREVLVHNLRELEGIDPKVQAARIAGTVGTRKRLEIQAAAAEKGIRVLNRREEE</sequence>
<evidence type="ECO:0000256" key="4">
    <source>
        <dbReference type="ARBA" id="ARBA00035229"/>
    </source>
</evidence>
<dbReference type="SUPFAM" id="SSF52042">
    <property type="entry name" value="Ribosomal protein L32e"/>
    <property type="match status" value="1"/>
</dbReference>
<comment type="similarity">
    <text evidence="1 5">Belongs to the eukaryotic ribosomal protein eL32 family.</text>
</comment>
<dbReference type="SMART" id="SM01393">
    <property type="entry name" value="Ribosomal_L32e"/>
    <property type="match status" value="1"/>
</dbReference>
<dbReference type="Pfam" id="PF01655">
    <property type="entry name" value="Ribosomal_L32e"/>
    <property type="match status" value="1"/>
</dbReference>
<name>A0A0H4SZU3_9EURY</name>
<evidence type="ECO:0000256" key="2">
    <source>
        <dbReference type="ARBA" id="ARBA00022980"/>
    </source>
</evidence>